<dbReference type="GO" id="GO:0044689">
    <property type="term" value="F:7,8-didemethyl-8-hydroxy-5-deazariboflavin synthase activity"/>
    <property type="evidence" value="ECO:0007669"/>
    <property type="project" value="TreeGrafter"/>
</dbReference>
<dbReference type="SFLD" id="SFLDS00029">
    <property type="entry name" value="Radical_SAM"/>
    <property type="match status" value="1"/>
</dbReference>
<evidence type="ECO:0000256" key="9">
    <source>
        <dbReference type="ARBA" id="ARBA00048468"/>
    </source>
</evidence>
<dbReference type="InterPro" id="IPR020050">
    <property type="entry name" value="FO_synthase_su2"/>
</dbReference>
<dbReference type="InterPro" id="IPR034405">
    <property type="entry name" value="F420"/>
</dbReference>
<dbReference type="GO" id="GO:0141093">
    <property type="term" value="F:5-amino-6-(D-ribitylamino)uracil--L-tyrosine 4-hydroxyphenyl transferase activity"/>
    <property type="evidence" value="ECO:0007669"/>
    <property type="project" value="UniProtKB-EC"/>
</dbReference>
<evidence type="ECO:0000259" key="13">
    <source>
        <dbReference type="PROSITE" id="PS51918"/>
    </source>
</evidence>
<accession>A0A0E3S3G0</accession>
<evidence type="ECO:0000313" key="15">
    <source>
        <dbReference type="Proteomes" id="UP000033072"/>
    </source>
</evidence>
<dbReference type="PATRIC" id="fig|1434111.4.peg.1894"/>
<dbReference type="Gene3D" id="3.20.20.70">
    <property type="entry name" value="Aldolase class I"/>
    <property type="match status" value="1"/>
</dbReference>
<gene>
    <name evidence="10" type="primary">cofH</name>
    <name evidence="14" type="ORF">MSLAZ_1445</name>
</gene>
<evidence type="ECO:0000256" key="10">
    <source>
        <dbReference type="HAMAP-Rule" id="MF_01612"/>
    </source>
</evidence>
<dbReference type="UniPathway" id="UPA00072"/>
<reference evidence="14 15" key="1">
    <citation type="submission" date="2014-07" db="EMBL/GenBank/DDBJ databases">
        <title>Methanogenic archaea and the global carbon cycle.</title>
        <authorList>
            <person name="Henriksen J.R."/>
            <person name="Luke J."/>
            <person name="Reinhart S."/>
            <person name="Benedict M.N."/>
            <person name="Youngblut N.D."/>
            <person name="Metcalf M.E."/>
            <person name="Whitaker R.J."/>
            <person name="Metcalf W.W."/>
        </authorList>
    </citation>
    <scope>NUCLEOTIDE SEQUENCE [LARGE SCALE GENOMIC DNA]</scope>
    <source>
        <strain evidence="14 15">Z-7289</strain>
    </source>
</reference>
<dbReference type="HAMAP" id="MF_01612">
    <property type="entry name" value="FO_synth_sub2"/>
    <property type="match status" value="1"/>
</dbReference>
<dbReference type="InterPro" id="IPR007197">
    <property type="entry name" value="rSAM"/>
</dbReference>
<dbReference type="NCBIfam" id="TIGR00423">
    <property type="entry name" value="CofH family radical SAM protein"/>
    <property type="match status" value="1"/>
</dbReference>
<evidence type="ECO:0000256" key="2">
    <source>
        <dbReference type="ARBA" id="ARBA00012289"/>
    </source>
</evidence>
<dbReference type="SFLD" id="SFLDG01388">
    <property type="entry name" value="7_8-didemethyl-8-hydroxy-5-dea"/>
    <property type="match status" value="1"/>
</dbReference>
<dbReference type="SFLD" id="SFLDF00343">
    <property type="entry name" value="aminofutalosine_synthase_(mqnE"/>
    <property type="match status" value="1"/>
</dbReference>
<evidence type="ECO:0000313" key="14">
    <source>
        <dbReference type="EMBL" id="AKB74706.1"/>
    </source>
</evidence>
<dbReference type="STRING" id="1434111.MSLAZ_1445"/>
<comment type="similarity">
    <text evidence="10">Belongs to the radical SAM superfamily. CofH family.</text>
</comment>
<evidence type="ECO:0000256" key="7">
    <source>
        <dbReference type="ARBA" id="ARBA00023004"/>
    </source>
</evidence>
<name>A0A0E3S3G0_9EURY</name>
<dbReference type="Pfam" id="PF04055">
    <property type="entry name" value="Radical_SAM"/>
    <property type="match status" value="1"/>
</dbReference>
<dbReference type="HOGENOM" id="CLU_040406_1_0_2"/>
<dbReference type="Pfam" id="PF19288">
    <property type="entry name" value="CofH_C"/>
    <property type="match status" value="1"/>
</dbReference>
<proteinExistence type="inferred from homology"/>
<dbReference type="Proteomes" id="UP000033072">
    <property type="component" value="Chromosome"/>
</dbReference>
<dbReference type="PROSITE" id="PS51918">
    <property type="entry name" value="RADICAL_SAM"/>
    <property type="match status" value="1"/>
</dbReference>
<dbReference type="GeneID" id="24806199"/>
<keyword evidence="8 10" id="KW-0411">Iron-sulfur</keyword>
<dbReference type="InterPro" id="IPR045567">
    <property type="entry name" value="CofH/MnqC-like_C"/>
</dbReference>
<organism evidence="14 15">
    <name type="scientific">Methanosarcina lacustris Z-7289</name>
    <dbReference type="NCBI Taxonomy" id="1434111"/>
    <lineage>
        <taxon>Archaea</taxon>
        <taxon>Methanobacteriati</taxon>
        <taxon>Methanobacteriota</taxon>
        <taxon>Stenosarchaea group</taxon>
        <taxon>Methanomicrobia</taxon>
        <taxon>Methanosarcinales</taxon>
        <taxon>Methanosarcinaceae</taxon>
        <taxon>Methanosarcina</taxon>
    </lineage>
</organism>
<dbReference type="RefSeq" id="WP_048125770.1">
    <property type="nucleotide sequence ID" value="NZ_CP009515.1"/>
</dbReference>
<keyword evidence="3 10" id="KW-0004">4Fe-4S</keyword>
<dbReference type="SUPFAM" id="SSF102114">
    <property type="entry name" value="Radical SAM enzymes"/>
    <property type="match status" value="1"/>
</dbReference>
<dbReference type="PANTHER" id="PTHR43076">
    <property type="entry name" value="FO SYNTHASE (COFH)"/>
    <property type="match status" value="1"/>
</dbReference>
<comment type="subunit">
    <text evidence="10">The FO synthase complex consists of two subunits, CofG and CofH.</text>
</comment>
<dbReference type="OrthoDB" id="8186at2157"/>
<feature type="binding site" evidence="10 11">
    <location>
        <position position="71"/>
    </location>
    <ligand>
        <name>[4Fe-4S] cluster</name>
        <dbReference type="ChEBI" id="CHEBI:49883"/>
        <note>4Fe-4S-S-AdoMet</note>
    </ligand>
</feature>
<dbReference type="InterPro" id="IPR013785">
    <property type="entry name" value="Aldolase_TIM"/>
</dbReference>
<dbReference type="CDD" id="cd01335">
    <property type="entry name" value="Radical_SAM"/>
    <property type="match status" value="1"/>
</dbReference>
<dbReference type="EC" id="2.5.1.147" evidence="2 10"/>
<feature type="binding site" evidence="12">
    <location>
        <position position="70"/>
    </location>
    <ligand>
        <name>S-adenosyl-L-methionine</name>
        <dbReference type="ChEBI" id="CHEBI:59789"/>
    </ligand>
</feature>
<dbReference type="KEGG" id="mls:MSLAZ_1445"/>
<dbReference type="InterPro" id="IPR058240">
    <property type="entry name" value="rSAM_sf"/>
</dbReference>
<feature type="domain" description="Radical SAM core" evidence="13">
    <location>
        <begin position="50"/>
        <end position="284"/>
    </location>
</feature>
<dbReference type="InterPro" id="IPR019940">
    <property type="entry name" value="CofH_family"/>
</dbReference>
<dbReference type="PANTHER" id="PTHR43076:SF1">
    <property type="entry name" value="LIPOYL SYNTHASE 2"/>
    <property type="match status" value="1"/>
</dbReference>
<dbReference type="InterPro" id="IPR006638">
    <property type="entry name" value="Elp3/MiaA/NifB-like_rSAM"/>
</dbReference>
<dbReference type="SFLD" id="SFLDG01064">
    <property type="entry name" value="F420__menaquinone_cofactor_bio"/>
    <property type="match status" value="1"/>
</dbReference>
<dbReference type="SFLD" id="SFLDF00293">
    <property type="entry name" value="((2_3_4_5-tetrahydroxypentyl)a"/>
    <property type="match status" value="1"/>
</dbReference>
<dbReference type="EMBL" id="CP009515">
    <property type="protein sequence ID" value="AKB74706.1"/>
    <property type="molecule type" value="Genomic_DNA"/>
</dbReference>
<evidence type="ECO:0000256" key="3">
    <source>
        <dbReference type="ARBA" id="ARBA00022485"/>
    </source>
</evidence>
<comment type="cofactor">
    <cofactor evidence="10 11">
        <name>[4Fe-4S] cluster</name>
        <dbReference type="ChEBI" id="CHEBI:49883"/>
    </cofactor>
    <text evidence="10 11">Binds 1 [4Fe-4S] cluster. The cluster is coordinated with 3 cysteines and an exchangeable S-adenosyl-L-methionine.</text>
</comment>
<dbReference type="SMART" id="SM00729">
    <property type="entry name" value="Elp3"/>
    <property type="match status" value="1"/>
</dbReference>
<feature type="binding site" evidence="10 11">
    <location>
        <position position="68"/>
    </location>
    <ligand>
        <name>[4Fe-4S] cluster</name>
        <dbReference type="ChEBI" id="CHEBI:49883"/>
        <note>4Fe-4S-S-AdoMet</note>
    </ligand>
</feature>
<dbReference type="GO" id="GO:0051539">
    <property type="term" value="F:4 iron, 4 sulfur cluster binding"/>
    <property type="evidence" value="ECO:0007669"/>
    <property type="project" value="UniProtKB-KW"/>
</dbReference>
<evidence type="ECO:0000256" key="8">
    <source>
        <dbReference type="ARBA" id="ARBA00023014"/>
    </source>
</evidence>
<keyword evidence="6 10" id="KW-0479">Metal-binding</keyword>
<keyword evidence="4 10" id="KW-0808">Transferase</keyword>
<evidence type="ECO:0000256" key="12">
    <source>
        <dbReference type="PIRSR" id="PIRSR004762-2"/>
    </source>
</evidence>
<keyword evidence="15" id="KW-1185">Reference proteome</keyword>
<feature type="binding site" evidence="12">
    <location>
        <position position="136"/>
    </location>
    <ligand>
        <name>(3R)-3-methyl-D-ornithine</name>
        <dbReference type="ChEBI" id="CHEBI:64642"/>
    </ligand>
</feature>
<comment type="function">
    <text evidence="10">Catalyzes the radical-mediated synthesis of 5-amino-5-(4-hydroxybenzyl)-6-(D-ribitylimino)-5,6-dihydrouracil from 5-amino-6-(D-ribitylamino)uracil and L-tyrosine.</text>
</comment>
<keyword evidence="5 10" id="KW-0949">S-adenosyl-L-methionine</keyword>
<comment type="pathway">
    <text evidence="1 10">Cofactor biosynthesis; coenzyme F0 biosynthesis.</text>
</comment>
<dbReference type="GO" id="GO:0005506">
    <property type="term" value="F:iron ion binding"/>
    <property type="evidence" value="ECO:0007669"/>
    <property type="project" value="UniProtKB-UniRule"/>
</dbReference>
<feature type="binding site" evidence="12">
    <location>
        <position position="172"/>
    </location>
    <ligand>
        <name>S-adenosyl-L-methionine</name>
        <dbReference type="ChEBI" id="CHEBI:59789"/>
    </ligand>
</feature>
<evidence type="ECO:0000256" key="4">
    <source>
        <dbReference type="ARBA" id="ARBA00022679"/>
    </source>
</evidence>
<dbReference type="SFLD" id="SFLDG01389">
    <property type="entry name" value="menaquinone_synthsis_involved"/>
    <property type="match status" value="1"/>
</dbReference>
<dbReference type="AlphaFoldDB" id="A0A0E3S3G0"/>
<feature type="binding site" evidence="10 11">
    <location>
        <position position="64"/>
    </location>
    <ligand>
        <name>[4Fe-4S] cluster</name>
        <dbReference type="ChEBI" id="CHEBI:49883"/>
        <note>4Fe-4S-S-AdoMet</note>
    </ligand>
</feature>
<evidence type="ECO:0000256" key="1">
    <source>
        <dbReference type="ARBA" id="ARBA00004712"/>
    </source>
</evidence>
<evidence type="ECO:0000256" key="6">
    <source>
        <dbReference type="ARBA" id="ARBA00022723"/>
    </source>
</evidence>
<dbReference type="SFLD" id="SFLDF00342">
    <property type="entry name" value="cyclic_dehypoxanthine_futalosi"/>
    <property type="match status" value="1"/>
</dbReference>
<dbReference type="NCBIfam" id="NF005609">
    <property type="entry name" value="PRK07360.1"/>
    <property type="match status" value="1"/>
</dbReference>
<sequence length="376" mass="41649">MNSKIPKDLIERAYQGKSTKEDALLLLEVPPFELFKFADELRFLAVGDTVTYVVNRNINFTNRCVGTCGFCAFRTNNGKVLSIEEIMEKVREAEKANATEVCIQGGLLPDVGLDFYQGIVEAIKAEFPEMHIHSFSPMEVYHAAHISGIPISEALRRLKRSGLDTMPGTAAEILSDRVREIICPLKIKTGEWIEVVRQAHAAGIPTTATMMYGHVETPEERIDHMLIIRDIQKETGGITEFVPLPFMPYNNSVGEKMIKEGKYATPGLEDLKIYAISRVLFHGHVDNIQASWVKLGKKFAQFALHCGVNDLGGTLMEESISKSAGASHGEMITAEELEWMIHGAGRVPKERTTLYRGTNGLASGNSLRMSGCGVYE</sequence>
<keyword evidence="7 10" id="KW-0408">Iron</keyword>
<protein>
    <recommendedName>
        <fullName evidence="2 10">5-amino-6-(D-ribitylamino)uracil--L-tyrosine 4-hydroxyphenyl transferase</fullName>
        <ecNumber evidence="2 10">2.5.1.147</ecNumber>
    </recommendedName>
    <alternativeName>
        <fullName evidence="10">FO synthase subunit 2</fullName>
    </alternativeName>
</protein>
<dbReference type="PIRSF" id="PIRSF004762">
    <property type="entry name" value="CHP00423"/>
    <property type="match status" value="1"/>
</dbReference>
<feature type="binding site" evidence="12">
    <location>
        <position position="291"/>
    </location>
    <ligand>
        <name>(3R)-3-methyl-D-ornithine</name>
        <dbReference type="ChEBI" id="CHEBI:64642"/>
    </ligand>
</feature>
<evidence type="ECO:0000256" key="11">
    <source>
        <dbReference type="PIRSR" id="PIRSR004762-1"/>
    </source>
</evidence>
<dbReference type="NCBIfam" id="TIGR03551">
    <property type="entry name" value="F420_cofH"/>
    <property type="match status" value="1"/>
</dbReference>
<comment type="catalytic activity">
    <reaction evidence="9 10">
        <text>5-amino-6-(D-ribitylamino)uracil + L-tyrosine + S-adenosyl-L-methionine = 5-amino-5-(4-hydroxybenzyl)-6-(D-ribitylimino)-5,6-dihydrouracil + 2-iminoacetate + 5'-deoxyadenosine + L-methionine + H(+)</text>
        <dbReference type="Rhea" id="RHEA:55200"/>
        <dbReference type="ChEBI" id="CHEBI:15378"/>
        <dbReference type="ChEBI" id="CHEBI:15934"/>
        <dbReference type="ChEBI" id="CHEBI:17319"/>
        <dbReference type="ChEBI" id="CHEBI:57844"/>
        <dbReference type="ChEBI" id="CHEBI:58315"/>
        <dbReference type="ChEBI" id="CHEBI:59789"/>
        <dbReference type="ChEBI" id="CHEBI:77846"/>
        <dbReference type="ChEBI" id="CHEBI:85936"/>
        <dbReference type="EC" id="2.5.1.147"/>
    </reaction>
</comment>
<evidence type="ECO:0000256" key="5">
    <source>
        <dbReference type="ARBA" id="ARBA00022691"/>
    </source>
</evidence>